<proteinExistence type="predicted"/>
<protein>
    <submittedName>
        <fullName evidence="1">Uncharacterized protein</fullName>
    </submittedName>
</protein>
<accession>A0ACB9LME8</accession>
<gene>
    <name evidence="1" type="ORF">MLD38_037347</name>
</gene>
<comment type="caution">
    <text evidence="1">The sequence shown here is derived from an EMBL/GenBank/DDBJ whole genome shotgun (WGS) entry which is preliminary data.</text>
</comment>
<dbReference type="Proteomes" id="UP001057402">
    <property type="component" value="Chromosome 11"/>
</dbReference>
<sequence>MPLPLGVASANMMATKVGGGWKLVQMNAVCSKNDIAIYQGPMEPLPSGIPAFTVQILNVCVSNCYIMNIHVSCGWFSSVHLVNPQVFRRVDYDDCVVNNGEALSPGQSLSFQYANSFQYPLSVSSVDCA</sequence>
<name>A0ACB9LME8_9MYRT</name>
<organism evidence="1 2">
    <name type="scientific">Melastoma candidum</name>
    <dbReference type="NCBI Taxonomy" id="119954"/>
    <lineage>
        <taxon>Eukaryota</taxon>
        <taxon>Viridiplantae</taxon>
        <taxon>Streptophyta</taxon>
        <taxon>Embryophyta</taxon>
        <taxon>Tracheophyta</taxon>
        <taxon>Spermatophyta</taxon>
        <taxon>Magnoliopsida</taxon>
        <taxon>eudicotyledons</taxon>
        <taxon>Gunneridae</taxon>
        <taxon>Pentapetalae</taxon>
        <taxon>rosids</taxon>
        <taxon>malvids</taxon>
        <taxon>Myrtales</taxon>
        <taxon>Melastomataceae</taxon>
        <taxon>Melastomatoideae</taxon>
        <taxon>Melastomateae</taxon>
        <taxon>Melastoma</taxon>
    </lineage>
</organism>
<keyword evidence="2" id="KW-1185">Reference proteome</keyword>
<dbReference type="EMBL" id="CM042890">
    <property type="protein sequence ID" value="KAI4312540.1"/>
    <property type="molecule type" value="Genomic_DNA"/>
</dbReference>
<evidence type="ECO:0000313" key="2">
    <source>
        <dbReference type="Proteomes" id="UP001057402"/>
    </source>
</evidence>
<evidence type="ECO:0000313" key="1">
    <source>
        <dbReference type="EMBL" id="KAI4312540.1"/>
    </source>
</evidence>
<reference evidence="2" key="1">
    <citation type="journal article" date="2023" name="Front. Plant Sci.">
        <title>Chromosomal-level genome assembly of Melastoma candidum provides insights into trichome evolution.</title>
        <authorList>
            <person name="Zhong Y."/>
            <person name="Wu W."/>
            <person name="Sun C."/>
            <person name="Zou P."/>
            <person name="Liu Y."/>
            <person name="Dai S."/>
            <person name="Zhou R."/>
        </authorList>
    </citation>
    <scope>NUCLEOTIDE SEQUENCE [LARGE SCALE GENOMIC DNA]</scope>
</reference>